<keyword evidence="3" id="KW-0547">Nucleotide-binding</keyword>
<dbReference type="InterPro" id="IPR003439">
    <property type="entry name" value="ABC_transporter-like_ATP-bd"/>
</dbReference>
<evidence type="ECO:0000313" key="6">
    <source>
        <dbReference type="Proteomes" id="UP000036061"/>
    </source>
</evidence>
<evidence type="ECO:0000256" key="2">
    <source>
        <dbReference type="ARBA" id="ARBA00022448"/>
    </source>
</evidence>
<dbReference type="InterPro" id="IPR027417">
    <property type="entry name" value="P-loop_NTPase"/>
</dbReference>
<keyword evidence="2" id="KW-0813">Transport</keyword>
<dbReference type="CDD" id="cd03255">
    <property type="entry name" value="ABC_MJ0796_LolCDE_FtsE"/>
    <property type="match status" value="1"/>
</dbReference>
<keyword evidence="4 5" id="KW-0067">ATP-binding</keyword>
<dbReference type="PANTHER" id="PTHR42798:SF6">
    <property type="entry name" value="CELL DIVISION ATP-BINDING PROTEIN FTSE"/>
    <property type="match status" value="1"/>
</dbReference>
<evidence type="ECO:0000256" key="1">
    <source>
        <dbReference type="ARBA" id="ARBA00005417"/>
    </source>
</evidence>
<dbReference type="Proteomes" id="UP000036061">
    <property type="component" value="Chromosome"/>
</dbReference>
<organism evidence="5 6">
    <name type="scientific">Brevibacillus brevis</name>
    <name type="common">Bacillus brevis</name>
    <dbReference type="NCBI Taxonomy" id="1393"/>
    <lineage>
        <taxon>Bacteria</taxon>
        <taxon>Bacillati</taxon>
        <taxon>Bacillota</taxon>
        <taxon>Bacilli</taxon>
        <taxon>Bacillales</taxon>
        <taxon>Paenibacillaceae</taxon>
        <taxon>Brevibacillus</taxon>
    </lineage>
</organism>
<accession>A0A0J6BUQ3</accession>
<dbReference type="InterPro" id="IPR017911">
    <property type="entry name" value="MacB-like_ATP-bd"/>
</dbReference>
<dbReference type="FunFam" id="3.40.50.300:FF:000032">
    <property type="entry name" value="Export ABC transporter ATP-binding protein"/>
    <property type="match status" value="1"/>
</dbReference>
<evidence type="ECO:0000256" key="4">
    <source>
        <dbReference type="ARBA" id="ARBA00022840"/>
    </source>
</evidence>
<name>A0A0J6BUQ3_BREBE</name>
<dbReference type="AlphaFoldDB" id="A0A0J6BUQ3"/>
<dbReference type="GO" id="GO:0016887">
    <property type="term" value="F:ATP hydrolysis activity"/>
    <property type="evidence" value="ECO:0007669"/>
    <property type="project" value="InterPro"/>
</dbReference>
<comment type="similarity">
    <text evidence="1">Belongs to the ABC transporter superfamily.</text>
</comment>
<dbReference type="PROSITE" id="PS00211">
    <property type="entry name" value="ABC_TRANSPORTER_1"/>
    <property type="match status" value="1"/>
</dbReference>
<dbReference type="GO" id="GO:0098796">
    <property type="term" value="C:membrane protein complex"/>
    <property type="evidence" value="ECO:0007669"/>
    <property type="project" value="UniProtKB-ARBA"/>
</dbReference>
<dbReference type="GO" id="GO:0022857">
    <property type="term" value="F:transmembrane transporter activity"/>
    <property type="evidence" value="ECO:0007669"/>
    <property type="project" value="UniProtKB-ARBA"/>
</dbReference>
<dbReference type="GO" id="GO:0005524">
    <property type="term" value="F:ATP binding"/>
    <property type="evidence" value="ECO:0007669"/>
    <property type="project" value="UniProtKB-KW"/>
</dbReference>
<dbReference type="EMBL" id="CP030117">
    <property type="protein sequence ID" value="AWX56562.1"/>
    <property type="molecule type" value="Genomic_DNA"/>
</dbReference>
<dbReference type="InterPro" id="IPR003593">
    <property type="entry name" value="AAA+_ATPase"/>
</dbReference>
<dbReference type="Gene3D" id="3.40.50.300">
    <property type="entry name" value="P-loop containing nucleotide triphosphate hydrolases"/>
    <property type="match status" value="1"/>
</dbReference>
<dbReference type="SUPFAM" id="SSF52540">
    <property type="entry name" value="P-loop containing nucleoside triphosphate hydrolases"/>
    <property type="match status" value="1"/>
</dbReference>
<evidence type="ECO:0000313" key="5">
    <source>
        <dbReference type="EMBL" id="AWX56562.1"/>
    </source>
</evidence>
<dbReference type="SMART" id="SM00382">
    <property type="entry name" value="AAA"/>
    <property type="match status" value="1"/>
</dbReference>
<reference evidence="5 6" key="1">
    <citation type="journal article" date="2015" name="Genome Announc.">
        <title>Draft Genome Sequence of Brevibacillus brevis DZQ7, a Plant Growth-Promoting Rhizobacterium with Broad-Spectrum Antimicrobial Activity.</title>
        <authorList>
            <person name="Hou Q."/>
            <person name="Wang C."/>
            <person name="Hou X."/>
            <person name="Xia Z."/>
            <person name="Ye J."/>
            <person name="Liu K."/>
            <person name="Liu H."/>
            <person name="Wang J."/>
            <person name="Guo H."/>
            <person name="Yu X."/>
            <person name="Yang Y."/>
            <person name="Du B."/>
            <person name="Ding Y."/>
        </authorList>
    </citation>
    <scope>NUCLEOTIDE SEQUENCE [LARGE SCALE GENOMIC DNA]</scope>
    <source>
        <strain evidence="5 6">DZQ7</strain>
    </source>
</reference>
<gene>
    <name evidence="5" type="ORF">AB432_016635</name>
</gene>
<dbReference type="InterPro" id="IPR017871">
    <property type="entry name" value="ABC_transporter-like_CS"/>
</dbReference>
<evidence type="ECO:0000256" key="3">
    <source>
        <dbReference type="ARBA" id="ARBA00022741"/>
    </source>
</evidence>
<dbReference type="eggNOG" id="COG1136">
    <property type="taxonomic scope" value="Bacteria"/>
</dbReference>
<proteinExistence type="inferred from homology"/>
<sequence>MEILRVENLSKTYGDGETAVTALNDISFSVQKGEFVAIIGPSGSGKSTLLHILGGVDTPTSGKVIVDQTDMYAMDETALAIFRRRQIGLIYQFYNLIPVLTVEENITLPLLLDGREVNQDIFSGIVETLGLQQRLKHLPNQLSGGQQQRASIGRALISSPAIVLADEPTGNLDSKNSAEIVKLLKKLHKERHQTLIVITHDENIALQADRIIGISDGRISRDEVIRR</sequence>
<dbReference type="RefSeq" id="WP_016739677.1">
    <property type="nucleotide sequence ID" value="NZ_BAAFZQ010000015.1"/>
</dbReference>
<protein>
    <submittedName>
        <fullName evidence="5">ABC transporter ATP-binding protein</fullName>
    </submittedName>
</protein>
<dbReference type="PANTHER" id="PTHR42798">
    <property type="entry name" value="LIPOPROTEIN-RELEASING SYSTEM ATP-BINDING PROTEIN LOLD"/>
    <property type="match status" value="1"/>
</dbReference>
<dbReference type="PROSITE" id="PS50893">
    <property type="entry name" value="ABC_TRANSPORTER_2"/>
    <property type="match status" value="1"/>
</dbReference>
<dbReference type="Pfam" id="PF00005">
    <property type="entry name" value="ABC_tran"/>
    <property type="match status" value="1"/>
</dbReference>